<name>A0ABQ5IKR4_9ASTR</name>
<proteinExistence type="predicted"/>
<feature type="region of interest" description="Disordered" evidence="1">
    <location>
        <begin position="269"/>
        <end position="299"/>
    </location>
</feature>
<dbReference type="CDD" id="cd00303">
    <property type="entry name" value="retropepsin_like"/>
    <property type="match status" value="1"/>
</dbReference>
<feature type="region of interest" description="Disordered" evidence="1">
    <location>
        <begin position="311"/>
        <end position="368"/>
    </location>
</feature>
<gene>
    <name evidence="2" type="ORF">Tco_1111142</name>
</gene>
<feature type="compositionally biased region" description="Polar residues" evidence="1">
    <location>
        <begin position="273"/>
        <end position="286"/>
    </location>
</feature>
<feature type="compositionally biased region" description="Basic and acidic residues" evidence="1">
    <location>
        <begin position="200"/>
        <end position="215"/>
    </location>
</feature>
<keyword evidence="2" id="KW-0695">RNA-directed DNA polymerase</keyword>
<dbReference type="GO" id="GO:0003964">
    <property type="term" value="F:RNA-directed DNA polymerase activity"/>
    <property type="evidence" value="ECO:0007669"/>
    <property type="project" value="UniProtKB-KW"/>
</dbReference>
<keyword evidence="2" id="KW-0548">Nucleotidyltransferase</keyword>
<reference evidence="2" key="1">
    <citation type="journal article" date="2022" name="Int. J. Mol. Sci.">
        <title>Draft Genome of Tanacetum Coccineum: Genomic Comparison of Closely Related Tanacetum-Family Plants.</title>
        <authorList>
            <person name="Yamashiro T."/>
            <person name="Shiraishi A."/>
            <person name="Nakayama K."/>
            <person name="Satake H."/>
        </authorList>
    </citation>
    <scope>NUCLEOTIDE SEQUENCE</scope>
</reference>
<sequence length="968" mass="111557">MSSPNHSTFDIEDAFSSMNILNYTSVSLDYFSASSENSSFNSLENSNIIPSVIPPFYDNLKITQEVLNAAAGGIFLYKTPNQAYQLLEDKVLLKLDWAKNQKTKSSLKKTVAFADEGSSNSDTDKIMARMDAMTLKMDAQYKELQSNAKKTKPDLDEDDIPMSREEEAKFMQTFRKTRFYNDYRDRDSNRDNWHLSGRNDYNRDNYRSNTDDKPYDLQKQFNDFMKSQQSTNAFVKETFMDLKTQLETVAKNHQASIQNLETKFDRLADKQSGRPSGSLPSNTQPNPKGHNSKAYQPPQACNERVNEVFTRSGKSYNPPVNPNDQQNDSETPINFDSNDEGKEPTPQPKTQNPKPVKETPLPKPYKPKIPYPQLLRKEKMEAQYGKFLNMIRVVRINVPLIDILAGMPNYGKFLKELISNKHKIEQISAAFLSDESSAMIQNKVPPKLGDPESFLIPCNFNKTFSCNALADLGASINLMPYSLYAKLSLETLKPTKMSVRLADRSFQYPVRIAENMLVEVVIRVKQKQLNLGVGTERMIFNIDSAMKHSYSNDDTCFSIDVIDEILEEDFDALLDEGSKILHSIEGTLLEEEIFAEFDEFMAMTADENSDSEFDTEEPPFKKITINTDYKIKTSLEEPPTDLELKPLPDNLEYVFLEEPSFLPVIISSQLTKEKKNKLVYVLKKHKQAFAWKTTDIPGICPSFCKHKIQLLDDKKPVVQKQRRLNPNMQEVVKKEIVKLLDTGIIYPIADSPWVSPIHCVPKKGGITVVTNKNNELVLTRTFYGLANNPAIWSRKLDDALWAFRTAYITPTGTTPYKLIYGKNYHLPFEIKHRAYWALKNCNPDLITADEKRMFQLHELDELRHQAYENSHLYKERTKVWHDRKLRIRKEFKQGNKFLLFHSKYKFKQPKLKSRWLGPYVVKHQYLSGYVKLYGKGGKTFIVNGHRLKLYHEEDNDSREAVTPFFPKE</sequence>
<keyword evidence="3" id="KW-1185">Reference proteome</keyword>
<reference evidence="2" key="2">
    <citation type="submission" date="2022-01" db="EMBL/GenBank/DDBJ databases">
        <authorList>
            <person name="Yamashiro T."/>
            <person name="Shiraishi A."/>
            <person name="Satake H."/>
            <person name="Nakayama K."/>
        </authorList>
    </citation>
    <scope>NUCLEOTIDE SEQUENCE</scope>
</reference>
<dbReference type="Proteomes" id="UP001151760">
    <property type="component" value="Unassembled WGS sequence"/>
</dbReference>
<feature type="region of interest" description="Disordered" evidence="1">
    <location>
        <begin position="185"/>
        <end position="215"/>
    </location>
</feature>
<dbReference type="Gene3D" id="3.10.10.10">
    <property type="entry name" value="HIV Type 1 Reverse Transcriptase, subunit A, domain 1"/>
    <property type="match status" value="1"/>
</dbReference>
<dbReference type="Gene3D" id="2.40.70.10">
    <property type="entry name" value="Acid Proteases"/>
    <property type="match status" value="1"/>
</dbReference>
<dbReference type="SUPFAM" id="SSF56672">
    <property type="entry name" value="DNA/RNA polymerases"/>
    <property type="match status" value="1"/>
</dbReference>
<accession>A0ABQ5IKR4</accession>
<protein>
    <submittedName>
        <fullName evidence="2">Reverse transcriptase domain-containing protein</fullName>
    </submittedName>
</protein>
<evidence type="ECO:0000313" key="2">
    <source>
        <dbReference type="EMBL" id="GJU00804.1"/>
    </source>
</evidence>
<keyword evidence="2" id="KW-0808">Transferase</keyword>
<dbReference type="PANTHER" id="PTHR33067">
    <property type="entry name" value="RNA-DIRECTED DNA POLYMERASE-RELATED"/>
    <property type="match status" value="1"/>
</dbReference>
<evidence type="ECO:0000256" key="1">
    <source>
        <dbReference type="SAM" id="MobiDB-lite"/>
    </source>
</evidence>
<dbReference type="InterPro" id="IPR043502">
    <property type="entry name" value="DNA/RNA_pol_sf"/>
</dbReference>
<evidence type="ECO:0000313" key="3">
    <source>
        <dbReference type="Proteomes" id="UP001151760"/>
    </source>
</evidence>
<organism evidence="2 3">
    <name type="scientific">Tanacetum coccineum</name>
    <dbReference type="NCBI Taxonomy" id="301880"/>
    <lineage>
        <taxon>Eukaryota</taxon>
        <taxon>Viridiplantae</taxon>
        <taxon>Streptophyta</taxon>
        <taxon>Embryophyta</taxon>
        <taxon>Tracheophyta</taxon>
        <taxon>Spermatophyta</taxon>
        <taxon>Magnoliopsida</taxon>
        <taxon>eudicotyledons</taxon>
        <taxon>Gunneridae</taxon>
        <taxon>Pentapetalae</taxon>
        <taxon>asterids</taxon>
        <taxon>campanulids</taxon>
        <taxon>Asterales</taxon>
        <taxon>Asteraceae</taxon>
        <taxon>Asteroideae</taxon>
        <taxon>Anthemideae</taxon>
        <taxon>Anthemidinae</taxon>
        <taxon>Tanacetum</taxon>
    </lineage>
</organism>
<dbReference type="EMBL" id="BQNB010020900">
    <property type="protein sequence ID" value="GJU00804.1"/>
    <property type="molecule type" value="Genomic_DNA"/>
</dbReference>
<comment type="caution">
    <text evidence="2">The sequence shown here is derived from an EMBL/GenBank/DDBJ whole genome shotgun (WGS) entry which is preliminary data.</text>
</comment>
<dbReference type="PANTHER" id="PTHR33067:SF35">
    <property type="entry name" value="ASPARTIC PEPTIDASE DDI1-TYPE DOMAIN-CONTAINING PROTEIN"/>
    <property type="match status" value="1"/>
</dbReference>
<dbReference type="InterPro" id="IPR021109">
    <property type="entry name" value="Peptidase_aspartic_dom_sf"/>
</dbReference>